<reference evidence="2" key="1">
    <citation type="submission" date="2022-11" db="UniProtKB">
        <authorList>
            <consortium name="WormBaseParasite"/>
        </authorList>
    </citation>
    <scope>IDENTIFICATION</scope>
</reference>
<keyword evidence="1" id="KW-1185">Reference proteome</keyword>
<dbReference type="WBParaSite" id="nRc.2.0.1.t25185-RA">
    <property type="protein sequence ID" value="nRc.2.0.1.t25185-RA"/>
    <property type="gene ID" value="nRc.2.0.1.g25185"/>
</dbReference>
<dbReference type="Proteomes" id="UP000887565">
    <property type="component" value="Unplaced"/>
</dbReference>
<protein>
    <submittedName>
        <fullName evidence="2">Uncharacterized protein</fullName>
    </submittedName>
</protein>
<accession>A0A915JF81</accession>
<proteinExistence type="predicted"/>
<name>A0A915JF81_ROMCU</name>
<dbReference type="Gene3D" id="2.170.270.10">
    <property type="entry name" value="SET domain"/>
    <property type="match status" value="1"/>
</dbReference>
<dbReference type="AlphaFoldDB" id="A0A915JF81"/>
<evidence type="ECO:0000313" key="2">
    <source>
        <dbReference type="WBParaSite" id="nRc.2.0.1.t25185-RA"/>
    </source>
</evidence>
<dbReference type="InterPro" id="IPR046341">
    <property type="entry name" value="SET_dom_sf"/>
</dbReference>
<organism evidence="1 2">
    <name type="scientific">Romanomermis culicivorax</name>
    <name type="common">Nematode worm</name>
    <dbReference type="NCBI Taxonomy" id="13658"/>
    <lineage>
        <taxon>Eukaryota</taxon>
        <taxon>Metazoa</taxon>
        <taxon>Ecdysozoa</taxon>
        <taxon>Nematoda</taxon>
        <taxon>Enoplea</taxon>
        <taxon>Dorylaimia</taxon>
        <taxon>Mermithida</taxon>
        <taxon>Mermithoidea</taxon>
        <taxon>Mermithidae</taxon>
        <taxon>Romanomermis</taxon>
    </lineage>
</organism>
<sequence>MTIDKIPTSILLPLSGILMKMLDVNDLCYFIMLDPIKWQFALSSKTIFNARQKRFRFKHLNLNKLKKFGTVSSQIENEVGQQILCGVCNRWVYGLCFKHPLIFIKEEIPQSLPYIVFETMPKFLNLRESRIRNAGYGIFSKIDLPSGLAFGPYSGYLSKLKLVEMTGYSWW</sequence>
<evidence type="ECO:0000313" key="1">
    <source>
        <dbReference type="Proteomes" id="UP000887565"/>
    </source>
</evidence>